<accession>A0ABS9WDG4</accession>
<organism evidence="7 8">
    <name type="scientific">Adlercreutzia faecimuris</name>
    <dbReference type="NCBI Taxonomy" id="2897341"/>
    <lineage>
        <taxon>Bacteria</taxon>
        <taxon>Bacillati</taxon>
        <taxon>Actinomycetota</taxon>
        <taxon>Coriobacteriia</taxon>
        <taxon>Eggerthellales</taxon>
        <taxon>Eggerthellaceae</taxon>
        <taxon>Adlercreutzia</taxon>
    </lineage>
</organism>
<feature type="transmembrane region" description="Helical" evidence="5">
    <location>
        <begin position="122"/>
        <end position="142"/>
    </location>
</feature>
<evidence type="ECO:0000256" key="1">
    <source>
        <dbReference type="ARBA" id="ARBA00023015"/>
    </source>
</evidence>
<dbReference type="RefSeq" id="WP_242162479.1">
    <property type="nucleotide sequence ID" value="NZ_JAJMLW010000001.1"/>
</dbReference>
<evidence type="ECO:0000256" key="5">
    <source>
        <dbReference type="SAM" id="Phobius"/>
    </source>
</evidence>
<evidence type="ECO:0000256" key="4">
    <source>
        <dbReference type="SAM" id="MobiDB-lite"/>
    </source>
</evidence>
<keyword evidence="3" id="KW-0804">Transcription</keyword>
<name>A0ABS9WDG4_9ACTN</name>
<dbReference type="Proteomes" id="UP001430755">
    <property type="component" value="Unassembled WGS sequence"/>
</dbReference>
<feature type="transmembrane region" description="Helical" evidence="5">
    <location>
        <begin position="382"/>
        <end position="401"/>
    </location>
</feature>
<feature type="transmembrane region" description="Helical" evidence="5">
    <location>
        <begin position="256"/>
        <end position="279"/>
    </location>
</feature>
<dbReference type="SUPFAM" id="SSF46894">
    <property type="entry name" value="C-terminal effector domain of the bipartite response regulators"/>
    <property type="match status" value="1"/>
</dbReference>
<feature type="transmembrane region" description="Helical" evidence="5">
    <location>
        <begin position="95"/>
        <end position="116"/>
    </location>
</feature>
<feature type="transmembrane region" description="Helical" evidence="5">
    <location>
        <begin position="182"/>
        <end position="200"/>
    </location>
</feature>
<dbReference type="PANTHER" id="PTHR44688">
    <property type="entry name" value="DNA-BINDING TRANSCRIPTIONAL ACTIVATOR DEVR_DOSR"/>
    <property type="match status" value="1"/>
</dbReference>
<dbReference type="InterPro" id="IPR000792">
    <property type="entry name" value="Tscrpt_reg_LuxR_C"/>
</dbReference>
<proteinExistence type="predicted"/>
<evidence type="ECO:0000256" key="2">
    <source>
        <dbReference type="ARBA" id="ARBA00023125"/>
    </source>
</evidence>
<dbReference type="PROSITE" id="PS50043">
    <property type="entry name" value="HTH_LUXR_2"/>
    <property type="match status" value="1"/>
</dbReference>
<feature type="transmembrane region" description="Helical" evidence="5">
    <location>
        <begin position="229"/>
        <end position="250"/>
    </location>
</feature>
<feature type="domain" description="HTH luxR-type" evidence="6">
    <location>
        <begin position="457"/>
        <end position="521"/>
    </location>
</feature>
<evidence type="ECO:0000313" key="7">
    <source>
        <dbReference type="EMBL" id="MCI2240849.1"/>
    </source>
</evidence>
<feature type="transmembrane region" description="Helical" evidence="5">
    <location>
        <begin position="29"/>
        <end position="50"/>
    </location>
</feature>
<reference evidence="7" key="1">
    <citation type="submission" date="2021-11" db="EMBL/GenBank/DDBJ databases">
        <title>A Novel Adlercreutzia Species, isolated from a Allomyrina dichotoma larva feces.</title>
        <authorList>
            <person name="Suh M.K."/>
        </authorList>
    </citation>
    <scope>NUCLEOTIDE SEQUENCE</scope>
    <source>
        <strain evidence="7">JBNU-10</strain>
    </source>
</reference>
<dbReference type="Gene3D" id="1.10.10.10">
    <property type="entry name" value="Winged helix-like DNA-binding domain superfamily/Winged helix DNA-binding domain"/>
    <property type="match status" value="1"/>
</dbReference>
<evidence type="ECO:0000256" key="3">
    <source>
        <dbReference type="ARBA" id="ARBA00023163"/>
    </source>
</evidence>
<feature type="region of interest" description="Disordered" evidence="4">
    <location>
        <begin position="428"/>
        <end position="450"/>
    </location>
</feature>
<keyword evidence="5" id="KW-1133">Transmembrane helix</keyword>
<gene>
    <name evidence="7" type="ORF">LPT13_00550</name>
</gene>
<dbReference type="InterPro" id="IPR016032">
    <property type="entry name" value="Sig_transdc_resp-reg_C-effctor"/>
</dbReference>
<sequence>MAATTRHPHPPRPAARCARPWTRWIQPNVSVLGYALYLAINATSLWGGVFPFFPDEFRTSQVTFSFMISQSLSFLFMFLSSMASSYWGHGTFARVLPLGSTAASFVGSALLIAALYLSDVQIGLVVLAGIFLGVGAAGFALTWQRYFSSLSASFGYYFLLLATACGSIVFFVLYLVPIAVTVYLVPLVLVPLCGLCAVLSDRAVDLGQPLFEDVPAENHRTYIQVIRDYWRGAVAIGSLGFISGLIRAILLSNAALGNLIIVISMLGALLASGVLLWIWGRGTFVLDMRTVFLVLFPLTAAGLLAFPFLAGSLSPVLAGALYAVFTFASLVMLLQCMQVSRDRGINPLFVYGFFGSIIYLMQDVGLTLGYATNITLMLGTQAFLVVALAGMFVLAMALYLMRGDARLRPTAHTVEKVEFIGTPVRARDDAGEGAKEGAGAAAEGAGTEDDDAERCRRIQKRYLLTNRETEIMELFAHGYSMPHIAELLVVSENTVRTHSKHLYAKLGIHKRQELIELLEQA</sequence>
<dbReference type="PRINTS" id="PR00038">
    <property type="entry name" value="HTHLUXR"/>
</dbReference>
<keyword evidence="5" id="KW-0812">Transmembrane</keyword>
<dbReference type="InterPro" id="IPR036259">
    <property type="entry name" value="MFS_trans_sf"/>
</dbReference>
<feature type="transmembrane region" description="Helical" evidence="5">
    <location>
        <begin position="291"/>
        <end position="310"/>
    </location>
</feature>
<dbReference type="CDD" id="cd06170">
    <property type="entry name" value="LuxR_C_like"/>
    <property type="match status" value="1"/>
</dbReference>
<feature type="transmembrane region" description="Helical" evidence="5">
    <location>
        <begin position="316"/>
        <end position="336"/>
    </location>
</feature>
<feature type="transmembrane region" description="Helical" evidence="5">
    <location>
        <begin position="62"/>
        <end position="83"/>
    </location>
</feature>
<evidence type="ECO:0000259" key="6">
    <source>
        <dbReference type="PROSITE" id="PS50043"/>
    </source>
</evidence>
<comment type="caution">
    <text evidence="7">The sequence shown here is derived from an EMBL/GenBank/DDBJ whole genome shotgun (WGS) entry which is preliminary data.</text>
</comment>
<evidence type="ECO:0000313" key="8">
    <source>
        <dbReference type="Proteomes" id="UP001430755"/>
    </source>
</evidence>
<protein>
    <submittedName>
        <fullName evidence="7">Helix-turn-helix transcriptional regulator</fullName>
    </submittedName>
</protein>
<keyword evidence="1" id="KW-0805">Transcription regulation</keyword>
<dbReference type="InterPro" id="IPR036388">
    <property type="entry name" value="WH-like_DNA-bd_sf"/>
</dbReference>
<dbReference type="Pfam" id="PF00196">
    <property type="entry name" value="GerE"/>
    <property type="match status" value="1"/>
</dbReference>
<feature type="transmembrane region" description="Helical" evidence="5">
    <location>
        <begin position="154"/>
        <end position="176"/>
    </location>
</feature>
<feature type="transmembrane region" description="Helical" evidence="5">
    <location>
        <begin position="348"/>
        <end position="370"/>
    </location>
</feature>
<keyword evidence="8" id="KW-1185">Reference proteome</keyword>
<dbReference type="EMBL" id="JAJMLW010000001">
    <property type="protein sequence ID" value="MCI2240849.1"/>
    <property type="molecule type" value="Genomic_DNA"/>
</dbReference>
<dbReference type="PANTHER" id="PTHR44688:SF16">
    <property type="entry name" value="DNA-BINDING TRANSCRIPTIONAL ACTIVATOR DEVR_DOSR"/>
    <property type="match status" value="1"/>
</dbReference>
<keyword evidence="5" id="KW-0472">Membrane</keyword>
<dbReference type="SUPFAM" id="SSF103473">
    <property type="entry name" value="MFS general substrate transporter"/>
    <property type="match status" value="1"/>
</dbReference>
<dbReference type="SMART" id="SM00421">
    <property type="entry name" value="HTH_LUXR"/>
    <property type="match status" value="1"/>
</dbReference>
<keyword evidence="2" id="KW-0238">DNA-binding</keyword>